<proteinExistence type="predicted"/>
<dbReference type="EMBL" id="AUZX01006643">
    <property type="protein sequence ID" value="EQD63040.1"/>
    <property type="molecule type" value="Genomic_DNA"/>
</dbReference>
<sequence>MMGTVLMMLATYAAVKALGPALHTISARSDIRRAGTLSNLANSYIAQTGDMQPTIAKLVSAGLLPAGSKGVCATCGGVGTYTTNDGSVLSMVPGGSAGIFGMTLVPGPTWPRT</sequence>
<reference evidence="1" key="1">
    <citation type="submission" date="2013-08" db="EMBL/GenBank/DDBJ databases">
        <authorList>
            <person name="Mendez C."/>
            <person name="Richter M."/>
            <person name="Ferrer M."/>
            <person name="Sanchez J."/>
        </authorList>
    </citation>
    <scope>NUCLEOTIDE SEQUENCE</scope>
</reference>
<accession>T1C9L8</accession>
<comment type="caution">
    <text evidence="1">The sequence shown here is derived from an EMBL/GenBank/DDBJ whole genome shotgun (WGS) entry which is preliminary data.</text>
</comment>
<gene>
    <name evidence="1" type="ORF">B1A_09330</name>
</gene>
<name>T1C9L8_9ZZZZ</name>
<evidence type="ECO:0000313" key="1">
    <source>
        <dbReference type="EMBL" id="EQD63040.1"/>
    </source>
</evidence>
<protein>
    <submittedName>
        <fullName evidence="1">Uncharacterized protein</fullName>
    </submittedName>
</protein>
<reference evidence="1" key="2">
    <citation type="journal article" date="2014" name="ISME J.">
        <title>Microbial stratification in low pH oxic and suboxic macroscopic growths along an acid mine drainage.</title>
        <authorList>
            <person name="Mendez-Garcia C."/>
            <person name="Mesa V."/>
            <person name="Sprenger R.R."/>
            <person name="Richter M."/>
            <person name="Diez M.S."/>
            <person name="Solano J."/>
            <person name="Bargiela R."/>
            <person name="Golyshina O.V."/>
            <person name="Manteca A."/>
            <person name="Ramos J.L."/>
            <person name="Gallego J.R."/>
            <person name="Llorente I."/>
            <person name="Martins Dos Santos V.A."/>
            <person name="Jensen O.N."/>
            <person name="Pelaez A.I."/>
            <person name="Sanchez J."/>
            <person name="Ferrer M."/>
        </authorList>
    </citation>
    <scope>NUCLEOTIDE SEQUENCE</scope>
</reference>
<organism evidence="1">
    <name type="scientific">mine drainage metagenome</name>
    <dbReference type="NCBI Taxonomy" id="410659"/>
    <lineage>
        <taxon>unclassified sequences</taxon>
        <taxon>metagenomes</taxon>
        <taxon>ecological metagenomes</taxon>
    </lineage>
</organism>
<dbReference type="AlphaFoldDB" id="T1C9L8"/>